<keyword evidence="3" id="KW-0596">Phosphopantetheine</keyword>
<dbReference type="NCBIfam" id="TIGR01720">
    <property type="entry name" value="NRPS-para261"/>
    <property type="match status" value="1"/>
</dbReference>
<dbReference type="CDD" id="cd05930">
    <property type="entry name" value="A_NRPS"/>
    <property type="match status" value="2"/>
</dbReference>
<dbReference type="Pfam" id="PF00550">
    <property type="entry name" value="PP-binding"/>
    <property type="match status" value="2"/>
</dbReference>
<dbReference type="NCBIfam" id="TIGR01733">
    <property type="entry name" value="AA-adenyl-dom"/>
    <property type="match status" value="2"/>
</dbReference>
<dbReference type="InterPro" id="IPR009081">
    <property type="entry name" value="PP-bd_ACP"/>
</dbReference>
<dbReference type="FunFam" id="1.10.1200.10:FF:000005">
    <property type="entry name" value="Nonribosomal peptide synthetase 1"/>
    <property type="match status" value="1"/>
</dbReference>
<dbReference type="CDD" id="cd19534">
    <property type="entry name" value="E_NRPS"/>
    <property type="match status" value="1"/>
</dbReference>
<dbReference type="KEGG" id="pcm:AY601_2854"/>
<evidence type="ECO:0000256" key="4">
    <source>
        <dbReference type="ARBA" id="ARBA00022553"/>
    </source>
</evidence>
<feature type="domain" description="Carrier" evidence="6">
    <location>
        <begin position="1037"/>
        <end position="1114"/>
    </location>
</feature>
<evidence type="ECO:0000313" key="7">
    <source>
        <dbReference type="EMBL" id="AMP99732.1"/>
    </source>
</evidence>
<dbReference type="Gene3D" id="3.30.559.30">
    <property type="entry name" value="Nonribosomal peptide synthetase, condensation domain"/>
    <property type="match status" value="3"/>
</dbReference>
<dbReference type="Gene3D" id="2.30.38.10">
    <property type="entry name" value="Luciferase, Domain 3"/>
    <property type="match status" value="2"/>
</dbReference>
<dbReference type="Gene3D" id="3.30.300.30">
    <property type="match status" value="2"/>
</dbReference>
<dbReference type="FunFam" id="3.40.50.980:FF:000001">
    <property type="entry name" value="Non-ribosomal peptide synthetase"/>
    <property type="match status" value="2"/>
</dbReference>
<dbReference type="PANTHER" id="PTHR45527">
    <property type="entry name" value="NONRIBOSOMAL PEPTIDE SYNTHETASE"/>
    <property type="match status" value="1"/>
</dbReference>
<dbReference type="PANTHER" id="PTHR45527:SF1">
    <property type="entry name" value="FATTY ACID SYNTHASE"/>
    <property type="match status" value="1"/>
</dbReference>
<comment type="similarity">
    <text evidence="2">Belongs to the ATP-dependent AMP-binding enzyme family.</text>
</comment>
<dbReference type="SUPFAM" id="SSF47336">
    <property type="entry name" value="ACP-like"/>
    <property type="match status" value="2"/>
</dbReference>
<name>A0A127VEG4_9SPHI</name>
<evidence type="ECO:0000256" key="1">
    <source>
        <dbReference type="ARBA" id="ARBA00001957"/>
    </source>
</evidence>
<dbReference type="InterPro" id="IPR036736">
    <property type="entry name" value="ACP-like_sf"/>
</dbReference>
<accession>A0A127VEG4</accession>
<evidence type="ECO:0000256" key="5">
    <source>
        <dbReference type="ARBA" id="ARBA00022737"/>
    </source>
</evidence>
<dbReference type="PROSITE" id="PS00012">
    <property type="entry name" value="PHOSPHOPANTETHEINE"/>
    <property type="match status" value="2"/>
</dbReference>
<keyword evidence="8" id="KW-1185">Reference proteome</keyword>
<dbReference type="OrthoDB" id="4317020at2"/>
<dbReference type="EMBL" id="CP014504">
    <property type="protein sequence ID" value="AMP99732.1"/>
    <property type="molecule type" value="Genomic_DNA"/>
</dbReference>
<dbReference type="CDD" id="cd19531">
    <property type="entry name" value="LCL_NRPS-like"/>
    <property type="match status" value="2"/>
</dbReference>
<sequence length="2631" mass="295650">MKDIKSIMTALRKLNVNLSLTNGVLEITSHEVKMPQDLLESIELHQEKLVAYLKKNLISRDFNHILPVENGANYALSSSQRRLWIQSKFNTESVAYNMSSAYVFEETFSRDAIEYAFTALIERHEILRTVIREDESGEVRQFIQLPESSGFKLSFYDLCQDQDAEDRAKELVSLDFSRNFDLEKGPLIRAGLYQISEQRWIFSFVMHHIISDGWSMGILIRELLQLYHSYLNGLGNPLVPLRIQYKDYAAWQQEQLNGTSLEGHRSYWLEQLSGELPVLDLEGDQKRKSVRSYAGGVANRTLSKDDAAGIKGLSQGENGTLFMGLLAALNTLLYKYTQQTEMIIGSPIAGREHADLEGQIGFYLNMLALRGRFKGEDSYLSLLRHFREVTLGAYEHQVYPFDELVGSLNIAHDQSRNALFDVLIDFHDNRNAGGQELNNLKVSSFTGGEHVVSKFDLTFMFMESDQELSLSIEYNSDLYSRAYVERMHDHFAQLLSAIVANPDLPVQELNYISKAEENVLLNSFNANFDSGETYRSVLSLFEEQVSINAGDMALSYDGLTLSYHELAAKSNQLAHYLKEEYKLQQGDMVGIMQERSDKLLISILGILKAGGVYVPIDPDYPQSRKEYILEDTGLQILLTQTSYMFDLSYYEGNVFAVDIQLDELGTSAAPVVDEIAEEDMAYIIYTSGSTGQQKGCCVSHGSLANYIQWANSYYFDGTVKGNFGLFTSLSFDLTVTSIFCALTGGGSLYIYNQEKSLSDIFTHTLSLESGIDSIKLTPSHIRYLKDLNLSSESLKCAIVGGEEVVSKHVEILKQINPGMRVYNEYGPTETTVGCTVQELEAGEAVHIGRPISGAAAYVLDENLRLCAIGVSGELCISGAGVSLGYLNKEPLSREKFVADPYRLGQRLYRTGDTGRWASDGTLIFLGRKDDQVKIRGYRIELGEIEQALLRHPDIDSSAVVVKAGGDGDHELIAYLTGSEPLLIGEIRTYLHRVLPAYMIPSLFVQLDSMPLTINGKIDRKQLPDPGKGMNSGTVYVAPVNETEEQLVNIWSEVLGIDKDQIGTKSDFFELGAHSLKAIRLTSQIYKEFDVKIDLKDVFVTKTLEGQAELILKAKKVAYINILPVENGANYALSSSQRRLWIQSKFNTESVAYNMSSAYVFEETFSRDAIEYAFTALIERHEILRTVIREDESGEVRQFIQLPESSGFKLSFYDLCQDQDAEDRAKELVSLDFSRNFDLEKGPLIRAGLYQISEQRWIFSFVMHHIISDGWSMGILIRELLQLYHSYLNGLGNPLVPLRIQYKDYAAWQQEQLNGTSLEGHRSYWLEQLSGELPVLDLEGDQKRKSVRSYAGGVANRTLSKDDAAGIKGLSQGENGTLFMGLLAALNTLLYKYTQQTEMIIGSPIAGREHADLEGQIGFYLNMLALRGRFKGEDSYLSLLRHFREVTLGAYEHQVYPFDELVGSLNIAHDQSRNALFDVLIDFHDNRNAGGQELNNLKVSSFTGGEHVVSKFDLTFMFMESDQELSLSIEYNSDLYSRAYVERMHDHFAQLLSAIVANPDLPVQELNYISKAEENVLLNSFNANFDSGETYRSVLSLFEEQVSINAGDMALSYDGLTLSYHELAAKSNQLAHYLKEEYKLQQGDMVGIMQERSDKLLISILGILKAGGVYVPIDPDYPQSRKEYILEDTGLQILLTQTSYMFDLSYYEGNVFAVDIQLDELGTSAAPVVDEIAEEDMAYIIYTSGSTGQQKGCCVSHGSLANYIQWANSYYFDGTVKGNFGLFTSLSFDLTVTSIFCALTGGGSLYIYNQEKSLSDIFTHTLSLESGIDSIKLTPSHIRYLKDLNLSSESLKCAIVGGEEVVSKHVEILKQINPGMRVYNEYGPTETTVGCTVQELEAGEAVHIGRPISGAAAYVLDENLRLCAIGVSGELCISGAGVSLGYLNKEPLSREKFVADPYRLGQRLYRTGDTGRWASDGTLIFLGRKDDQVKIRGYRIELGEIEQALLRHPDIDSSAVVVKAGGDGDHELIAYLTGSEPLLIGEIRTYLHRVLPAYMIPSLFVQLDSMPLTINGKIDRKQLPDPGKGMNSGTVYVAPVNETERALVEVYEEVLKKEYIGMKDDFFALGGDSIKSIQIISRLRKKGYSVSIQDILLLPVLDDLKEKIKLVTRKIDQDIIEGEILLSPIQQYFFGNSSEDAHHYNQSVLLESKDEISEEGIKKVFDKIVHHHDALRMVYQNTSNGWKQMNKGIDQGYVFEIIDNYTESSFIEECERIQSTLDLEKGPLFKVCLFRKPGEHRLLILAHHLIIDGVSWRIIFEDLSSLYQQYLSGEPLVIPLKSDSFKYWMEKQEEYKTHTDLLNEEPFWTAIGVTKTDPLPLDHPLGTNLRSDAVIKSFNVNQELTKKLLTQCHHAYQTDTNDILLAVLSLSIKEIFSLDKIVINLEGHGRESIGNEVDVSRTVGWFTTMYPVVLEINNDEDLIKHLVTSKEVLHRVPNKGIGFGILRYLAGKQYEIDPQINFNYLGDFGTGIENAEGSRLFDFVGEYHGMESSGNRRRDSILNVSGIIVDSKISILIEFSNKQFDDATIEDLLQSFQRRLENFIVLLSEEDKTTLSPVDLTYKGLNQAQLEELSRS</sequence>
<dbReference type="Gene3D" id="3.40.50.980">
    <property type="match status" value="4"/>
</dbReference>
<reference evidence="7 8" key="1">
    <citation type="submission" date="2016-03" db="EMBL/GenBank/DDBJ databases">
        <title>Complete genome sequence of Pedobacter cryoconitis PAMC 27485.</title>
        <authorList>
            <person name="Lee J."/>
            <person name="Kim O.-S."/>
        </authorList>
    </citation>
    <scope>NUCLEOTIDE SEQUENCE [LARGE SCALE GENOMIC DNA]</scope>
    <source>
        <strain evidence="7 8">PAMC 27485</strain>
    </source>
</reference>
<dbReference type="InterPro" id="IPR010060">
    <property type="entry name" value="NRPS_synth"/>
</dbReference>
<dbReference type="GO" id="GO:0003824">
    <property type="term" value="F:catalytic activity"/>
    <property type="evidence" value="ECO:0007669"/>
    <property type="project" value="InterPro"/>
</dbReference>
<dbReference type="Pfam" id="PF00668">
    <property type="entry name" value="Condensation"/>
    <property type="match status" value="3"/>
</dbReference>
<dbReference type="GO" id="GO:0005829">
    <property type="term" value="C:cytosol"/>
    <property type="evidence" value="ECO:0007669"/>
    <property type="project" value="TreeGrafter"/>
</dbReference>
<evidence type="ECO:0000313" key="8">
    <source>
        <dbReference type="Proteomes" id="UP000071561"/>
    </source>
</evidence>
<gene>
    <name evidence="7" type="ORF">AY601_2854</name>
</gene>
<dbReference type="InterPro" id="IPR001242">
    <property type="entry name" value="Condensation_dom"/>
</dbReference>
<dbReference type="GO" id="GO:0043041">
    <property type="term" value="P:amino acid activation for nonribosomal peptide biosynthetic process"/>
    <property type="evidence" value="ECO:0007669"/>
    <property type="project" value="TreeGrafter"/>
</dbReference>
<evidence type="ECO:0000259" key="6">
    <source>
        <dbReference type="PROSITE" id="PS50075"/>
    </source>
</evidence>
<dbReference type="Pfam" id="PF00501">
    <property type="entry name" value="AMP-binding"/>
    <property type="match status" value="2"/>
</dbReference>
<comment type="cofactor">
    <cofactor evidence="1">
        <name>pantetheine 4'-phosphate</name>
        <dbReference type="ChEBI" id="CHEBI:47942"/>
    </cofactor>
</comment>
<dbReference type="Proteomes" id="UP000071561">
    <property type="component" value="Chromosome"/>
</dbReference>
<dbReference type="InterPro" id="IPR000873">
    <property type="entry name" value="AMP-dep_synth/lig_dom"/>
</dbReference>
<dbReference type="InterPro" id="IPR010071">
    <property type="entry name" value="AA_adenyl_dom"/>
</dbReference>
<dbReference type="SUPFAM" id="SSF56801">
    <property type="entry name" value="Acetyl-CoA synthetase-like"/>
    <property type="match status" value="2"/>
</dbReference>
<protein>
    <submittedName>
        <fullName evidence="7">Nonribosomal peptide synthetase</fullName>
    </submittedName>
</protein>
<dbReference type="Pfam" id="PF13193">
    <property type="entry name" value="AMP-binding_C"/>
    <property type="match status" value="2"/>
</dbReference>
<dbReference type="NCBIfam" id="NF003417">
    <property type="entry name" value="PRK04813.1"/>
    <property type="match status" value="2"/>
</dbReference>
<dbReference type="InterPro" id="IPR006162">
    <property type="entry name" value="Ppantetheine_attach_site"/>
</dbReference>
<dbReference type="PATRIC" id="fig|188932.3.peg.2975"/>
<dbReference type="PROSITE" id="PS50075">
    <property type="entry name" value="CARRIER"/>
    <property type="match status" value="2"/>
</dbReference>
<evidence type="ECO:0000256" key="3">
    <source>
        <dbReference type="ARBA" id="ARBA00022450"/>
    </source>
</evidence>
<dbReference type="RefSeq" id="WP_068402155.1">
    <property type="nucleotide sequence ID" value="NZ_CP014504.1"/>
</dbReference>
<evidence type="ECO:0000256" key="2">
    <source>
        <dbReference type="ARBA" id="ARBA00006432"/>
    </source>
</evidence>
<dbReference type="GO" id="GO:0044550">
    <property type="term" value="P:secondary metabolite biosynthetic process"/>
    <property type="evidence" value="ECO:0007669"/>
    <property type="project" value="TreeGrafter"/>
</dbReference>
<organism evidence="7 8">
    <name type="scientific">Pedobacter cryoconitis</name>
    <dbReference type="NCBI Taxonomy" id="188932"/>
    <lineage>
        <taxon>Bacteria</taxon>
        <taxon>Pseudomonadati</taxon>
        <taxon>Bacteroidota</taxon>
        <taxon>Sphingobacteriia</taxon>
        <taxon>Sphingobacteriales</taxon>
        <taxon>Sphingobacteriaceae</taxon>
        <taxon>Pedobacter</taxon>
    </lineage>
</organism>
<dbReference type="FunFam" id="3.30.300.30:FF:000010">
    <property type="entry name" value="Enterobactin synthetase component F"/>
    <property type="match status" value="2"/>
</dbReference>
<keyword evidence="4" id="KW-0597">Phosphoprotein</keyword>
<dbReference type="SUPFAM" id="SSF52777">
    <property type="entry name" value="CoA-dependent acyltransferases"/>
    <property type="match status" value="6"/>
</dbReference>
<dbReference type="InterPro" id="IPR045851">
    <property type="entry name" value="AMP-bd_C_sf"/>
</dbReference>
<feature type="domain" description="Carrier" evidence="6">
    <location>
        <begin position="2093"/>
        <end position="2167"/>
    </location>
</feature>
<dbReference type="Gene3D" id="1.10.1200.10">
    <property type="entry name" value="ACP-like"/>
    <property type="match status" value="2"/>
</dbReference>
<dbReference type="Gene3D" id="3.30.559.10">
    <property type="entry name" value="Chloramphenicol acetyltransferase-like domain"/>
    <property type="match status" value="3"/>
</dbReference>
<keyword evidence="5" id="KW-0677">Repeat</keyword>
<proteinExistence type="inferred from homology"/>
<dbReference type="InterPro" id="IPR025110">
    <property type="entry name" value="AMP-bd_C"/>
</dbReference>
<dbReference type="InterPro" id="IPR023213">
    <property type="entry name" value="CAT-like_dom_sf"/>
</dbReference>
<dbReference type="GO" id="GO:0031177">
    <property type="term" value="F:phosphopantetheine binding"/>
    <property type="evidence" value="ECO:0007669"/>
    <property type="project" value="TreeGrafter"/>
</dbReference>